<gene>
    <name evidence="1" type="ORF">P5673_032805</name>
</gene>
<proteinExistence type="predicted"/>
<comment type="caution">
    <text evidence="1">The sequence shown here is derived from an EMBL/GenBank/DDBJ whole genome shotgun (WGS) entry which is preliminary data.</text>
</comment>
<keyword evidence="2" id="KW-1185">Reference proteome</keyword>
<accession>A0AAD9PQU0</accession>
<protein>
    <submittedName>
        <fullName evidence="1">Uncharacterized protein</fullName>
    </submittedName>
</protein>
<dbReference type="AlphaFoldDB" id="A0AAD9PQU0"/>
<dbReference type="EMBL" id="JARQWQ010000193">
    <property type="protein sequence ID" value="KAK2547305.1"/>
    <property type="molecule type" value="Genomic_DNA"/>
</dbReference>
<evidence type="ECO:0000313" key="1">
    <source>
        <dbReference type="EMBL" id="KAK2547305.1"/>
    </source>
</evidence>
<evidence type="ECO:0000313" key="2">
    <source>
        <dbReference type="Proteomes" id="UP001249851"/>
    </source>
</evidence>
<dbReference type="Proteomes" id="UP001249851">
    <property type="component" value="Unassembled WGS sequence"/>
</dbReference>
<name>A0AAD9PQU0_ACRCE</name>
<dbReference type="PANTHER" id="PTHR47331:SF5">
    <property type="entry name" value="RIBONUCLEASE H"/>
    <property type="match status" value="1"/>
</dbReference>
<organism evidence="1 2">
    <name type="scientific">Acropora cervicornis</name>
    <name type="common">Staghorn coral</name>
    <dbReference type="NCBI Taxonomy" id="6130"/>
    <lineage>
        <taxon>Eukaryota</taxon>
        <taxon>Metazoa</taxon>
        <taxon>Cnidaria</taxon>
        <taxon>Anthozoa</taxon>
        <taxon>Hexacorallia</taxon>
        <taxon>Scleractinia</taxon>
        <taxon>Astrocoeniina</taxon>
        <taxon>Acroporidae</taxon>
        <taxon>Acropora</taxon>
    </lineage>
</organism>
<dbReference type="PANTHER" id="PTHR47331">
    <property type="entry name" value="PHD-TYPE DOMAIN-CONTAINING PROTEIN"/>
    <property type="match status" value="1"/>
</dbReference>
<sequence length="199" mass="22747">MQTTVHNSGPQVQGSFLLSLQRFELENIGYSDIVTSFIGFGAYSQSSLIQVDSPRGEGSSKEFFPLLKWDPFGDTKGFLRVGGHLANSSLLFEMKFPVILPWRSHVTALIIKYFHEKIRHHGRGMTMNEIRANGYWIVRGMSAVGSYIWRRIVCRKLCSEVAEQRMADLPEDRLELGPPLMKCVVDYFGPFTIKWGRKR</sequence>
<reference evidence="1" key="1">
    <citation type="journal article" date="2023" name="G3 (Bethesda)">
        <title>Whole genome assembly and annotation of the endangered Caribbean coral Acropora cervicornis.</title>
        <authorList>
            <person name="Selwyn J.D."/>
            <person name="Vollmer S.V."/>
        </authorList>
    </citation>
    <scope>NUCLEOTIDE SEQUENCE</scope>
    <source>
        <strain evidence="1">K2</strain>
    </source>
</reference>
<reference evidence="1" key="2">
    <citation type="journal article" date="2023" name="Science">
        <title>Genomic signatures of disease resistance in endangered staghorn corals.</title>
        <authorList>
            <person name="Vollmer S.V."/>
            <person name="Selwyn J.D."/>
            <person name="Despard B.A."/>
            <person name="Roesel C.L."/>
        </authorList>
    </citation>
    <scope>NUCLEOTIDE SEQUENCE</scope>
    <source>
        <strain evidence="1">K2</strain>
    </source>
</reference>